<dbReference type="Proteomes" id="UP001163105">
    <property type="component" value="Unassembled WGS sequence"/>
</dbReference>
<evidence type="ECO:0000259" key="7">
    <source>
        <dbReference type="Pfam" id="PF12340"/>
    </source>
</evidence>
<feature type="domain" description="DUF3645" evidence="8">
    <location>
        <begin position="470"/>
        <end position="504"/>
    </location>
</feature>
<proteinExistence type="predicted"/>
<feature type="domain" description="DUF3638" evidence="7">
    <location>
        <begin position="128"/>
        <end position="349"/>
    </location>
</feature>
<evidence type="ECO:0000256" key="2">
    <source>
        <dbReference type="ARBA" id="ARBA00012759"/>
    </source>
</evidence>
<keyword evidence="10" id="KW-1185">Reference proteome</keyword>
<comment type="caution">
    <text evidence="9">The sequence shown here is derived from an EMBL/GenBank/DDBJ whole genome shotgun (WGS) entry which is preliminary data.</text>
</comment>
<evidence type="ECO:0000256" key="3">
    <source>
        <dbReference type="ARBA" id="ARBA00022670"/>
    </source>
</evidence>
<dbReference type="InterPro" id="IPR022099">
    <property type="entry name" value="DUF3638"/>
</dbReference>
<gene>
    <name evidence="9" type="ORF">O9K51_10854</name>
</gene>
<evidence type="ECO:0000256" key="6">
    <source>
        <dbReference type="ARBA" id="ARBA00022807"/>
    </source>
</evidence>
<sequence>MKQGDFCGNPDVLNLDDLFEVCRKRCADALSRIRAALLLIRESVSPLTHVHNVCWQIAAQTQAWPDLSKRSLFALMGRLNWRAIPVKWKESIISLGTNICDLQAVERLLAARNNMQDFNKELVGLEPRGWDPKDYPDSLLLEIEGNIRIRGIQGDIAAVMREPPEGLSAVMQLNMGEGKSSVIVPTIAAALADGSRLVKVVVAKPQSRQMLDVLASKLGGLMNRRIYRMPFSRSVKLDVPQVHILTEIYKRCVSDGGVMIVQPEHVLSFQLLTVETAIRGDKALAQNLWHLHKMLNLGARDIVDESDENFSTKFELIYTIGDQRTVEHGPERWVMIQRVLGIILKYSRQAKAEFAQGVEFDEESRNSFPLTRFLSIEAGDGVLLRSISEICKRGFQNFPIARQNEQMRSRLQDYIMNLDPSIQTSTTVEGGEFWTEFKNNILLLRGLFAGGILRFVFGQKRWRVNYGLDPARRPSTRLAVPYRAKDSPSPRSEFSHPDVVICLTYLSYYYGGLSNDDLTISLDLLLRSDQADLEYQEWVTTSDGLRESFHHPKSINLRDREQCLEDIFPSFRHSKGAVDYFLSHFVFPIEMKEFPHKLSASGWDLATPRQHPLTGFSGTRLRNRSYRSIPSLNRSIGILLISIVTIHRSSGRRCPSISIDH</sequence>
<keyword evidence="6" id="KW-0788">Thiol protease</keyword>
<dbReference type="Pfam" id="PF12340">
    <property type="entry name" value="DUF3638"/>
    <property type="match status" value="1"/>
</dbReference>
<keyword evidence="3" id="KW-0645">Protease</keyword>
<dbReference type="PANTHER" id="PTHR13367">
    <property type="entry name" value="UBIQUITIN THIOESTERASE"/>
    <property type="match status" value="1"/>
</dbReference>
<evidence type="ECO:0000313" key="10">
    <source>
        <dbReference type="Proteomes" id="UP001163105"/>
    </source>
</evidence>
<dbReference type="GO" id="GO:0006508">
    <property type="term" value="P:proteolysis"/>
    <property type="evidence" value="ECO:0007669"/>
    <property type="project" value="UniProtKB-KW"/>
</dbReference>
<dbReference type="PANTHER" id="PTHR13367:SF34">
    <property type="match status" value="1"/>
</dbReference>
<dbReference type="EMBL" id="JAQHRD010000019">
    <property type="protein sequence ID" value="KAJ6436610.1"/>
    <property type="molecule type" value="Genomic_DNA"/>
</dbReference>
<reference evidence="9" key="1">
    <citation type="submission" date="2023-01" db="EMBL/GenBank/DDBJ databases">
        <title>The growth and conidiation of Purpureocillium lavendulum are regulated by nitrogen source and histone H3K14 acetylation.</title>
        <authorList>
            <person name="Tang P."/>
            <person name="Han J."/>
            <person name="Zhang C."/>
            <person name="Tang P."/>
            <person name="Qi F."/>
            <person name="Zhang K."/>
            <person name="Liang L."/>
        </authorList>
    </citation>
    <scope>NUCLEOTIDE SEQUENCE</scope>
    <source>
        <strain evidence="9">YMF1.00683</strain>
    </source>
</reference>
<evidence type="ECO:0000256" key="4">
    <source>
        <dbReference type="ARBA" id="ARBA00022786"/>
    </source>
</evidence>
<dbReference type="GO" id="GO:0004843">
    <property type="term" value="F:cysteine-type deubiquitinase activity"/>
    <property type="evidence" value="ECO:0007669"/>
    <property type="project" value="UniProtKB-EC"/>
</dbReference>
<organism evidence="9 10">
    <name type="scientific">Purpureocillium lavendulum</name>
    <dbReference type="NCBI Taxonomy" id="1247861"/>
    <lineage>
        <taxon>Eukaryota</taxon>
        <taxon>Fungi</taxon>
        <taxon>Dikarya</taxon>
        <taxon>Ascomycota</taxon>
        <taxon>Pezizomycotina</taxon>
        <taxon>Sordariomycetes</taxon>
        <taxon>Hypocreomycetidae</taxon>
        <taxon>Hypocreales</taxon>
        <taxon>Ophiocordycipitaceae</taxon>
        <taxon>Purpureocillium</taxon>
    </lineage>
</organism>
<accession>A0AB34FCL1</accession>
<name>A0AB34FCL1_9HYPO</name>
<evidence type="ECO:0000256" key="5">
    <source>
        <dbReference type="ARBA" id="ARBA00022801"/>
    </source>
</evidence>
<dbReference type="InterPro" id="IPR022105">
    <property type="entry name" value="DUF3645"/>
</dbReference>
<dbReference type="Pfam" id="PF12359">
    <property type="entry name" value="DUF3645"/>
    <property type="match status" value="1"/>
</dbReference>
<protein>
    <recommendedName>
        <fullName evidence="2">ubiquitinyl hydrolase 1</fullName>
        <ecNumber evidence="2">3.4.19.12</ecNumber>
    </recommendedName>
</protein>
<evidence type="ECO:0000256" key="1">
    <source>
        <dbReference type="ARBA" id="ARBA00000707"/>
    </source>
</evidence>
<evidence type="ECO:0000259" key="8">
    <source>
        <dbReference type="Pfam" id="PF12359"/>
    </source>
</evidence>
<evidence type="ECO:0000313" key="9">
    <source>
        <dbReference type="EMBL" id="KAJ6436610.1"/>
    </source>
</evidence>
<dbReference type="EC" id="3.4.19.12" evidence="2"/>
<keyword evidence="4" id="KW-0833">Ubl conjugation pathway</keyword>
<keyword evidence="5" id="KW-0378">Hydrolase</keyword>
<comment type="catalytic activity">
    <reaction evidence="1">
        <text>Thiol-dependent hydrolysis of ester, thioester, amide, peptide and isopeptide bonds formed by the C-terminal Gly of ubiquitin (a 76-residue protein attached to proteins as an intracellular targeting signal).</text>
        <dbReference type="EC" id="3.4.19.12"/>
    </reaction>
</comment>
<dbReference type="AlphaFoldDB" id="A0AB34FCL1"/>
<dbReference type="InterPro" id="IPR051346">
    <property type="entry name" value="OTU_Deubiquitinase"/>
</dbReference>